<dbReference type="EMBL" id="BJOD01000039">
    <property type="protein sequence ID" value="GED27346.1"/>
    <property type="molecule type" value="Genomic_DNA"/>
</dbReference>
<feature type="transmembrane region" description="Helical" evidence="5">
    <location>
        <begin position="99"/>
        <end position="120"/>
    </location>
</feature>
<evidence type="ECO:0000256" key="1">
    <source>
        <dbReference type="ARBA" id="ARBA00022475"/>
    </source>
</evidence>
<proteinExistence type="predicted"/>
<dbReference type="EMBL" id="RHHN01000074">
    <property type="protein sequence ID" value="RNB50147.1"/>
    <property type="molecule type" value="Genomic_DNA"/>
</dbReference>
<dbReference type="Pfam" id="PF07457">
    <property type="entry name" value="DUF1516"/>
    <property type="match status" value="1"/>
</dbReference>
<reference evidence="7 8" key="1">
    <citation type="submission" date="2018-10" db="EMBL/GenBank/DDBJ databases">
        <title>Phylogenomics of Brevibacillus.</title>
        <authorList>
            <person name="Dunlap C."/>
        </authorList>
    </citation>
    <scope>NUCLEOTIDE SEQUENCE [LARGE SCALE GENOMIC DNA]</scope>
    <source>
        <strain evidence="7 8">NRRL NRS 1219</strain>
    </source>
</reference>
<keyword evidence="9" id="KW-1185">Reference proteome</keyword>
<dbReference type="RefSeq" id="WP_005834642.1">
    <property type="nucleotide sequence ID" value="NZ_BJOD01000039.1"/>
</dbReference>
<sequence>MNAVPYKALLESHVGGWEVAIVLLIVAYFLYRAGKEKAGKIVHMLLRLMMVIILVSGAWMLFTVHASEVYFYVKGLLAIIAFGLIEMSLGRAKRQEGSIGFFIGCLVVLVVVIMLGYRVFS</sequence>
<organism evidence="7 8">
    <name type="scientific">Brevibacillus agri</name>
    <dbReference type="NCBI Taxonomy" id="51101"/>
    <lineage>
        <taxon>Bacteria</taxon>
        <taxon>Bacillati</taxon>
        <taxon>Bacillota</taxon>
        <taxon>Bacilli</taxon>
        <taxon>Bacillales</taxon>
        <taxon>Paenibacillaceae</taxon>
        <taxon>Brevibacillus</taxon>
    </lineage>
</organism>
<dbReference type="OrthoDB" id="2365314at2"/>
<dbReference type="Proteomes" id="UP000317180">
    <property type="component" value="Unassembled WGS sequence"/>
</dbReference>
<evidence type="ECO:0000313" key="7">
    <source>
        <dbReference type="EMBL" id="RNB50147.1"/>
    </source>
</evidence>
<evidence type="ECO:0000313" key="6">
    <source>
        <dbReference type="EMBL" id="GED27346.1"/>
    </source>
</evidence>
<feature type="transmembrane region" description="Helical" evidence="5">
    <location>
        <begin position="45"/>
        <end position="63"/>
    </location>
</feature>
<keyword evidence="4 5" id="KW-0472">Membrane</keyword>
<feature type="transmembrane region" description="Helical" evidence="5">
    <location>
        <begin position="14"/>
        <end position="33"/>
    </location>
</feature>
<evidence type="ECO:0000313" key="8">
    <source>
        <dbReference type="Proteomes" id="UP000276178"/>
    </source>
</evidence>
<protein>
    <submittedName>
        <fullName evidence="7">DUF1516 family protein</fullName>
    </submittedName>
</protein>
<keyword evidence="2 5" id="KW-0812">Transmembrane</keyword>
<evidence type="ECO:0000256" key="2">
    <source>
        <dbReference type="ARBA" id="ARBA00022692"/>
    </source>
</evidence>
<comment type="caution">
    <text evidence="7">The sequence shown here is derived from an EMBL/GenBank/DDBJ whole genome shotgun (WGS) entry which is preliminary data.</text>
</comment>
<dbReference type="AlphaFoldDB" id="A0A3M8AHS2"/>
<evidence type="ECO:0000256" key="4">
    <source>
        <dbReference type="ARBA" id="ARBA00023136"/>
    </source>
</evidence>
<evidence type="ECO:0000256" key="3">
    <source>
        <dbReference type="ARBA" id="ARBA00022989"/>
    </source>
</evidence>
<keyword evidence="1" id="KW-1003">Cell membrane</keyword>
<reference evidence="6 9" key="2">
    <citation type="submission" date="2019-06" db="EMBL/GenBank/DDBJ databases">
        <title>Whole genome shotgun sequence of Brevibacillus agri NBRC 15538.</title>
        <authorList>
            <person name="Hosoyama A."/>
            <person name="Uohara A."/>
            <person name="Ohji S."/>
            <person name="Ichikawa N."/>
        </authorList>
    </citation>
    <scope>NUCLEOTIDE SEQUENCE [LARGE SCALE GENOMIC DNA]</scope>
    <source>
        <strain evidence="6 9">NBRC 15538</strain>
    </source>
</reference>
<accession>A0A3M8AHS2</accession>
<feature type="transmembrane region" description="Helical" evidence="5">
    <location>
        <begin position="69"/>
        <end position="87"/>
    </location>
</feature>
<gene>
    <name evidence="6" type="ORF">BAG01nite_34480</name>
    <name evidence="7" type="ORF">EB820_21955</name>
</gene>
<evidence type="ECO:0000256" key="5">
    <source>
        <dbReference type="SAM" id="Phobius"/>
    </source>
</evidence>
<dbReference type="Proteomes" id="UP000276178">
    <property type="component" value="Unassembled WGS sequence"/>
</dbReference>
<dbReference type="GeneID" id="82810376"/>
<keyword evidence="3 5" id="KW-1133">Transmembrane helix</keyword>
<dbReference type="NCBIfam" id="NF010198">
    <property type="entry name" value="PRK13673.1-5"/>
    <property type="match status" value="1"/>
</dbReference>
<evidence type="ECO:0000313" key="9">
    <source>
        <dbReference type="Proteomes" id="UP000317180"/>
    </source>
</evidence>
<name>A0A3M8AHS2_9BACL</name>
<dbReference type="InterPro" id="IPR010899">
    <property type="entry name" value="UPF0344"/>
</dbReference>